<keyword evidence="2" id="KW-1133">Transmembrane helix</keyword>
<dbReference type="Proteomes" id="UP000830434">
    <property type="component" value="Chromosome"/>
</dbReference>
<keyword evidence="2" id="KW-0472">Membrane</keyword>
<protein>
    <submittedName>
        <fullName evidence="3">Uncharacterized protein</fullName>
    </submittedName>
</protein>
<evidence type="ECO:0000313" key="3">
    <source>
        <dbReference type="EMBL" id="UPW02269.1"/>
    </source>
</evidence>
<evidence type="ECO:0000256" key="2">
    <source>
        <dbReference type="SAM" id="Phobius"/>
    </source>
</evidence>
<evidence type="ECO:0000256" key="1">
    <source>
        <dbReference type="SAM" id="MobiDB-lite"/>
    </source>
</evidence>
<sequence>MPSDGRASQLDADPSDKGATADSSARDASRRGSYALAGLLVAVFLLGLLRLVSPTAAALAVGSLLALFGVAVGLLAVREKVR</sequence>
<evidence type="ECO:0000313" key="4">
    <source>
        <dbReference type="Proteomes" id="UP000830434"/>
    </source>
</evidence>
<keyword evidence="2" id="KW-0812">Transmembrane</keyword>
<dbReference type="KEGG" id="haxz:M0R88_09305"/>
<proteinExistence type="predicted"/>
<reference evidence="3" key="1">
    <citation type="submission" date="2022-04" db="EMBL/GenBank/DDBJ databases">
        <title>Diverse halophilic archaea isolated from saline environments.</title>
        <authorList>
            <person name="Cui H.-L."/>
        </authorList>
    </citation>
    <scope>NUCLEOTIDE SEQUENCE</scope>
    <source>
        <strain evidence="3">XZYJT40</strain>
    </source>
</reference>
<organism evidence="3 4">
    <name type="scientific">Halorussus gelatinilyticus</name>
    <dbReference type="NCBI Taxonomy" id="2937524"/>
    <lineage>
        <taxon>Archaea</taxon>
        <taxon>Methanobacteriati</taxon>
        <taxon>Methanobacteriota</taxon>
        <taxon>Stenosarchaea group</taxon>
        <taxon>Halobacteria</taxon>
        <taxon>Halobacteriales</taxon>
        <taxon>Haladaptataceae</taxon>
        <taxon>Halorussus</taxon>
    </lineage>
</organism>
<feature type="transmembrane region" description="Helical" evidence="2">
    <location>
        <begin position="34"/>
        <end position="52"/>
    </location>
</feature>
<accession>A0A8U0IQG4</accession>
<feature type="transmembrane region" description="Helical" evidence="2">
    <location>
        <begin position="58"/>
        <end position="77"/>
    </location>
</feature>
<dbReference type="RefSeq" id="WP_248656653.1">
    <property type="nucleotide sequence ID" value="NZ_CP096658.1"/>
</dbReference>
<keyword evidence="4" id="KW-1185">Reference proteome</keyword>
<gene>
    <name evidence="3" type="ORF">M0R88_09305</name>
</gene>
<feature type="region of interest" description="Disordered" evidence="1">
    <location>
        <begin position="1"/>
        <end position="29"/>
    </location>
</feature>
<dbReference type="EMBL" id="CP096658">
    <property type="protein sequence ID" value="UPW02269.1"/>
    <property type="molecule type" value="Genomic_DNA"/>
</dbReference>
<name>A0A8U0IQG4_9EURY</name>
<dbReference type="GeneID" id="72190050"/>
<dbReference type="AlphaFoldDB" id="A0A8U0IQG4"/>